<evidence type="ECO:0000256" key="5">
    <source>
        <dbReference type="ARBA" id="ARBA00023136"/>
    </source>
</evidence>
<feature type="transmembrane region" description="Helical" evidence="7">
    <location>
        <begin position="314"/>
        <end position="338"/>
    </location>
</feature>
<comment type="subcellular location">
    <subcellularLocation>
        <location evidence="1">Membrane</location>
        <topology evidence="1">Multi-pass membrane protein</topology>
    </subcellularLocation>
</comment>
<dbReference type="Gene3D" id="1.20.1250.20">
    <property type="entry name" value="MFS general substrate transporter like domains"/>
    <property type="match status" value="1"/>
</dbReference>
<keyword evidence="2" id="KW-0813">Transport</keyword>
<dbReference type="InterPro" id="IPR020846">
    <property type="entry name" value="MFS_dom"/>
</dbReference>
<dbReference type="CDD" id="cd17502">
    <property type="entry name" value="MFS_Azr1_MDR_like"/>
    <property type="match status" value="1"/>
</dbReference>
<evidence type="ECO:0000256" key="4">
    <source>
        <dbReference type="ARBA" id="ARBA00022989"/>
    </source>
</evidence>
<keyword evidence="4 7" id="KW-1133">Transmembrane helix</keyword>
<dbReference type="FunFam" id="1.20.1720.10:FF:000012">
    <property type="entry name" value="MFS toxin efflux pump (AflT)"/>
    <property type="match status" value="1"/>
</dbReference>
<dbReference type="SUPFAM" id="SSF103473">
    <property type="entry name" value="MFS general substrate transporter"/>
    <property type="match status" value="1"/>
</dbReference>
<feature type="transmembrane region" description="Helical" evidence="7">
    <location>
        <begin position="271"/>
        <end position="293"/>
    </location>
</feature>
<evidence type="ECO:0000256" key="1">
    <source>
        <dbReference type="ARBA" id="ARBA00004141"/>
    </source>
</evidence>
<feature type="transmembrane region" description="Helical" evidence="7">
    <location>
        <begin position="350"/>
        <end position="369"/>
    </location>
</feature>
<organism evidence="9 10">
    <name type="scientific">Cephalotrichum gorgonifer</name>
    <dbReference type="NCBI Taxonomy" id="2041049"/>
    <lineage>
        <taxon>Eukaryota</taxon>
        <taxon>Fungi</taxon>
        <taxon>Dikarya</taxon>
        <taxon>Ascomycota</taxon>
        <taxon>Pezizomycotina</taxon>
        <taxon>Sordariomycetes</taxon>
        <taxon>Hypocreomycetidae</taxon>
        <taxon>Microascales</taxon>
        <taxon>Microascaceae</taxon>
        <taxon>Cephalotrichum</taxon>
    </lineage>
</organism>
<feature type="compositionally biased region" description="Polar residues" evidence="6">
    <location>
        <begin position="16"/>
        <end position="26"/>
    </location>
</feature>
<dbReference type="InterPro" id="IPR011701">
    <property type="entry name" value="MFS"/>
</dbReference>
<keyword evidence="5 7" id="KW-0472">Membrane</keyword>
<evidence type="ECO:0000259" key="8">
    <source>
        <dbReference type="PROSITE" id="PS50850"/>
    </source>
</evidence>
<feature type="transmembrane region" description="Helical" evidence="7">
    <location>
        <begin position="115"/>
        <end position="135"/>
    </location>
</feature>
<dbReference type="GO" id="GO:0005886">
    <property type="term" value="C:plasma membrane"/>
    <property type="evidence" value="ECO:0007669"/>
    <property type="project" value="TreeGrafter"/>
</dbReference>
<gene>
    <name evidence="9" type="ORF">DNG_05977</name>
</gene>
<keyword evidence="3 7" id="KW-0812">Transmembrane</keyword>
<feature type="transmembrane region" description="Helical" evidence="7">
    <location>
        <begin position="440"/>
        <end position="464"/>
    </location>
</feature>
<evidence type="ECO:0000256" key="2">
    <source>
        <dbReference type="ARBA" id="ARBA00022448"/>
    </source>
</evidence>
<feature type="transmembrane region" description="Helical" evidence="7">
    <location>
        <begin position="246"/>
        <end position="265"/>
    </location>
</feature>
<dbReference type="PANTHER" id="PTHR23501">
    <property type="entry name" value="MAJOR FACILITATOR SUPERFAMILY"/>
    <property type="match status" value="1"/>
</dbReference>
<evidence type="ECO:0000256" key="3">
    <source>
        <dbReference type="ARBA" id="ARBA00022692"/>
    </source>
</evidence>
<protein>
    <submittedName>
        <fullName evidence="9">Related to aflatoxin efflux pump AFLT</fullName>
    </submittedName>
</protein>
<sequence length="563" mass="60085">MSATTGSVKSADVETKTATATDNQARPSEPVNEYEDAEKNYQPKSLKFWSVMIGMYLAMFLVALDRTIIATPIPKITDEFNSINDVGWYGSAYMLTCACGNPVTGRIYQIYSTKWVFMLSILVFEIGSVVCGAAPNSIAFILGRAIAGFGAAGIFSGSIMIMLPLVPLRKRPVFSSFFGLNFAISSVIGPLLGGAFTDKATWRWCFYINLPIGAFTLLTTFFFFNVDTPKKTHGPLLDQFKRLDPLGLLFFVPSITCLILAFQWAGSTYKWSNPTIIGLLVTFVATIIIFAVIEYKTPETAIAPGPVVGNRSMVGSLSFLFTSSGGMMVICYYLAIWFQATKGDTALDAGIHSIPLVLSLVLIGIPAAVLTQKIGYYVPVMLFGPILASIGAGMLSTLAPGSPMSHWIGYQVLYGLGLGCAFQSSSLVAQTVLPRKDVPIGLALGFFMQQLGGAVSVAIAQNIFATKLVDGLSGVAGLDAHGVVNIGATNLRSVVPAEDLNFVLGVYSNALTRTFLLAAALSASGLLSALLLEWKSIKGDKEKPGSPLTEDSEVEKGHGPGKI</sequence>
<evidence type="ECO:0000256" key="7">
    <source>
        <dbReference type="SAM" id="Phobius"/>
    </source>
</evidence>
<keyword evidence="10" id="KW-1185">Reference proteome</keyword>
<proteinExistence type="predicted"/>
<dbReference type="EMBL" id="ONZQ02000008">
    <property type="protein sequence ID" value="SPO03295.1"/>
    <property type="molecule type" value="Genomic_DNA"/>
</dbReference>
<accession>A0AAE8N1R5</accession>
<feature type="transmembrane region" description="Helical" evidence="7">
    <location>
        <begin position="141"/>
        <end position="166"/>
    </location>
</feature>
<feature type="transmembrane region" description="Helical" evidence="7">
    <location>
        <begin position="46"/>
        <end position="64"/>
    </location>
</feature>
<dbReference type="FunFam" id="1.20.1250.20:FF:000196">
    <property type="entry name" value="MFS toxin efflux pump (AflT)"/>
    <property type="match status" value="1"/>
</dbReference>
<evidence type="ECO:0000313" key="10">
    <source>
        <dbReference type="Proteomes" id="UP001187682"/>
    </source>
</evidence>
<feature type="transmembrane region" description="Helical" evidence="7">
    <location>
        <begin position="407"/>
        <end position="428"/>
    </location>
</feature>
<feature type="region of interest" description="Disordered" evidence="6">
    <location>
        <begin position="1"/>
        <end position="37"/>
    </location>
</feature>
<feature type="transmembrane region" description="Helical" evidence="7">
    <location>
        <begin position="510"/>
        <end position="532"/>
    </location>
</feature>
<feature type="region of interest" description="Disordered" evidence="6">
    <location>
        <begin position="539"/>
        <end position="563"/>
    </location>
</feature>
<dbReference type="Pfam" id="PF07690">
    <property type="entry name" value="MFS_1"/>
    <property type="match status" value="1"/>
</dbReference>
<feature type="transmembrane region" description="Helical" evidence="7">
    <location>
        <begin position="376"/>
        <end position="395"/>
    </location>
</feature>
<dbReference type="Proteomes" id="UP001187682">
    <property type="component" value="Unassembled WGS sequence"/>
</dbReference>
<name>A0AAE8N1R5_9PEZI</name>
<reference evidence="9" key="1">
    <citation type="submission" date="2018-03" db="EMBL/GenBank/DDBJ databases">
        <authorList>
            <person name="Guldener U."/>
        </authorList>
    </citation>
    <scope>NUCLEOTIDE SEQUENCE</scope>
</reference>
<evidence type="ECO:0000256" key="6">
    <source>
        <dbReference type="SAM" id="MobiDB-lite"/>
    </source>
</evidence>
<dbReference type="PANTHER" id="PTHR23501:SF201">
    <property type="entry name" value="MFS AFLATOXIN EFFLUX PUMP"/>
    <property type="match status" value="1"/>
</dbReference>
<dbReference type="InterPro" id="IPR036259">
    <property type="entry name" value="MFS_trans_sf"/>
</dbReference>
<evidence type="ECO:0000313" key="9">
    <source>
        <dbReference type="EMBL" id="SPO03295.1"/>
    </source>
</evidence>
<feature type="transmembrane region" description="Helical" evidence="7">
    <location>
        <begin position="173"/>
        <end position="194"/>
    </location>
</feature>
<feature type="transmembrane region" description="Helical" evidence="7">
    <location>
        <begin position="206"/>
        <end position="226"/>
    </location>
</feature>
<dbReference type="PROSITE" id="PS50850">
    <property type="entry name" value="MFS"/>
    <property type="match status" value="1"/>
</dbReference>
<feature type="compositionally biased region" description="Basic and acidic residues" evidence="6">
    <location>
        <begin position="554"/>
        <end position="563"/>
    </location>
</feature>
<comment type="caution">
    <text evidence="9">The sequence shown here is derived from an EMBL/GenBank/DDBJ whole genome shotgun (WGS) entry which is preliminary data.</text>
</comment>
<dbReference type="AlphaFoldDB" id="A0AAE8N1R5"/>
<feature type="domain" description="Major facilitator superfamily (MFS) profile" evidence="8">
    <location>
        <begin position="51"/>
        <end position="537"/>
    </location>
</feature>
<dbReference type="GO" id="GO:0022857">
    <property type="term" value="F:transmembrane transporter activity"/>
    <property type="evidence" value="ECO:0007669"/>
    <property type="project" value="InterPro"/>
</dbReference>